<sequence length="626" mass="70080">MKRSLNSIHSRLFLLFLACMLVLLFIVSFLYDQKTTEIIHGKISDLAEKNISQTVGLFDLLLQGYDSVTKSLNSNYEMLRLIEDREANRETAVGAINERTITNIIGAIYYSRDDIIGIHIITNGGKNYSYERRFAGVMDANYSTSDWYQKLVNSSGEMVWLGLYPGSVINRFTEDPLFVFGRKLFDLSEHKMIGVMLIETDPKPILAALSNVTISPNSRVYIVDREDRIIASTEMDQVQPPTFSGLPRPPAGQIVVDNGSDQLIVAAKAKLSDWTVIGLTPKGDINAEVVKTRKYLLIVVLALVLVSTALASLISRSMSSPLKLLIREMKQVEMGNFKGSVNVKSFDEINSLVSSFNRMVYRMDELIERIKLASISEKNAELQALQSQVNPHFLYNTLDMIYWMLDEQENDRLGRVILALSQMFRYSSDWEEASKTTLRQELEQMQHYMTIIENRLAGRVRTEIQVAAEWLDVPLPKMTIQPVIENAVKYGLEPLHEHTGVLRVYIEADDNELRIVIEDNGVGIEPGVLEQMRASLRGDTVQPAEPAAEPIRGFTSGSYGMSGLSMVQGAAAGLPLTGRTRRGIGLTNVHRRMTLMFGDSYGLRIESTPGRGTTVILAMPLPRKGG</sequence>
<dbReference type="SUPFAM" id="SSF55874">
    <property type="entry name" value="ATPase domain of HSP90 chaperone/DNA topoisomerase II/histidine kinase"/>
    <property type="match status" value="1"/>
</dbReference>
<dbReference type="EMBL" id="JBBPCC010000014">
    <property type="protein sequence ID" value="MEK8130359.1"/>
    <property type="molecule type" value="Genomic_DNA"/>
</dbReference>
<keyword evidence="8" id="KW-0547">Nucleotide-binding</keyword>
<evidence type="ECO:0000259" key="15">
    <source>
        <dbReference type="PROSITE" id="PS50885"/>
    </source>
</evidence>
<dbReference type="Gene3D" id="3.30.565.10">
    <property type="entry name" value="Histidine kinase-like ATPase, C-terminal domain"/>
    <property type="match status" value="1"/>
</dbReference>
<dbReference type="PRINTS" id="PR00344">
    <property type="entry name" value="BCTRLSENSOR"/>
</dbReference>
<dbReference type="InterPro" id="IPR003594">
    <property type="entry name" value="HATPase_dom"/>
</dbReference>
<evidence type="ECO:0000256" key="5">
    <source>
        <dbReference type="ARBA" id="ARBA00022553"/>
    </source>
</evidence>
<dbReference type="Proteomes" id="UP001469365">
    <property type="component" value="Unassembled WGS sequence"/>
</dbReference>
<dbReference type="InterPro" id="IPR036890">
    <property type="entry name" value="HATPase_C_sf"/>
</dbReference>
<gene>
    <name evidence="16" type="ORF">WMW72_20850</name>
</gene>
<accession>A0ABU9DNB1</accession>
<evidence type="ECO:0000313" key="17">
    <source>
        <dbReference type="Proteomes" id="UP001469365"/>
    </source>
</evidence>
<feature type="transmembrane region" description="Helical" evidence="14">
    <location>
        <begin position="295"/>
        <end position="314"/>
    </location>
</feature>
<keyword evidence="9 16" id="KW-0418">Kinase</keyword>
<evidence type="ECO:0000256" key="6">
    <source>
        <dbReference type="ARBA" id="ARBA00022679"/>
    </source>
</evidence>
<dbReference type="InterPro" id="IPR050640">
    <property type="entry name" value="Bact_2-comp_sensor_kinase"/>
</dbReference>
<keyword evidence="11 14" id="KW-1133">Transmembrane helix</keyword>
<dbReference type="RefSeq" id="WP_341417492.1">
    <property type="nucleotide sequence ID" value="NZ_JBBPCC010000014.1"/>
</dbReference>
<evidence type="ECO:0000256" key="14">
    <source>
        <dbReference type="SAM" id="Phobius"/>
    </source>
</evidence>
<dbReference type="SMART" id="SM00304">
    <property type="entry name" value="HAMP"/>
    <property type="match status" value="1"/>
</dbReference>
<evidence type="ECO:0000256" key="7">
    <source>
        <dbReference type="ARBA" id="ARBA00022692"/>
    </source>
</evidence>
<evidence type="ECO:0000256" key="11">
    <source>
        <dbReference type="ARBA" id="ARBA00022989"/>
    </source>
</evidence>
<feature type="domain" description="HAMP" evidence="15">
    <location>
        <begin position="316"/>
        <end position="368"/>
    </location>
</feature>
<dbReference type="CDD" id="cd06225">
    <property type="entry name" value="HAMP"/>
    <property type="match status" value="1"/>
</dbReference>
<evidence type="ECO:0000256" key="8">
    <source>
        <dbReference type="ARBA" id="ARBA00022741"/>
    </source>
</evidence>
<dbReference type="PANTHER" id="PTHR34220:SF11">
    <property type="entry name" value="SENSOR PROTEIN KINASE HPTS"/>
    <property type="match status" value="1"/>
</dbReference>
<dbReference type="PROSITE" id="PS50885">
    <property type="entry name" value="HAMP"/>
    <property type="match status" value="1"/>
</dbReference>
<reference evidence="16 17" key="1">
    <citation type="submission" date="2024-04" db="EMBL/GenBank/DDBJ databases">
        <title>draft genome sequnece of Paenibacillus filicis.</title>
        <authorList>
            <person name="Kim D.-U."/>
        </authorList>
    </citation>
    <scope>NUCLEOTIDE SEQUENCE [LARGE SCALE GENOMIC DNA]</scope>
    <source>
        <strain evidence="16 17">KACC14197</strain>
    </source>
</reference>
<dbReference type="SMART" id="SM00387">
    <property type="entry name" value="HATPase_c"/>
    <property type="match status" value="1"/>
</dbReference>
<dbReference type="Pfam" id="PF02743">
    <property type="entry name" value="dCache_1"/>
    <property type="match status" value="1"/>
</dbReference>
<dbReference type="GO" id="GO:0004673">
    <property type="term" value="F:protein histidine kinase activity"/>
    <property type="evidence" value="ECO:0007669"/>
    <property type="project" value="UniProtKB-EC"/>
</dbReference>
<comment type="catalytic activity">
    <reaction evidence="1">
        <text>ATP + protein L-histidine = ADP + protein N-phospho-L-histidine.</text>
        <dbReference type="EC" id="2.7.13.3"/>
    </reaction>
</comment>
<dbReference type="Pfam" id="PF00672">
    <property type="entry name" value="HAMP"/>
    <property type="match status" value="1"/>
</dbReference>
<evidence type="ECO:0000256" key="12">
    <source>
        <dbReference type="ARBA" id="ARBA00023012"/>
    </source>
</evidence>
<organism evidence="16 17">
    <name type="scientific">Paenibacillus filicis</name>
    <dbReference type="NCBI Taxonomy" id="669464"/>
    <lineage>
        <taxon>Bacteria</taxon>
        <taxon>Bacillati</taxon>
        <taxon>Bacillota</taxon>
        <taxon>Bacilli</taxon>
        <taxon>Bacillales</taxon>
        <taxon>Paenibacillaceae</taxon>
        <taxon>Paenibacillus</taxon>
    </lineage>
</organism>
<name>A0ABU9DNB1_9BACL</name>
<evidence type="ECO:0000256" key="3">
    <source>
        <dbReference type="ARBA" id="ARBA00012438"/>
    </source>
</evidence>
<dbReference type="InterPro" id="IPR003660">
    <property type="entry name" value="HAMP_dom"/>
</dbReference>
<evidence type="ECO:0000256" key="4">
    <source>
        <dbReference type="ARBA" id="ARBA00022475"/>
    </source>
</evidence>
<evidence type="ECO:0000256" key="2">
    <source>
        <dbReference type="ARBA" id="ARBA00004651"/>
    </source>
</evidence>
<keyword evidence="5" id="KW-0597">Phosphoprotein</keyword>
<evidence type="ECO:0000256" key="1">
    <source>
        <dbReference type="ARBA" id="ARBA00000085"/>
    </source>
</evidence>
<dbReference type="Gene3D" id="6.10.340.10">
    <property type="match status" value="1"/>
</dbReference>
<evidence type="ECO:0000256" key="9">
    <source>
        <dbReference type="ARBA" id="ARBA00022777"/>
    </source>
</evidence>
<comment type="caution">
    <text evidence="16">The sequence shown here is derived from an EMBL/GenBank/DDBJ whole genome shotgun (WGS) entry which is preliminary data.</text>
</comment>
<evidence type="ECO:0000256" key="10">
    <source>
        <dbReference type="ARBA" id="ARBA00022840"/>
    </source>
</evidence>
<keyword evidence="10" id="KW-0067">ATP-binding</keyword>
<dbReference type="Pfam" id="PF06580">
    <property type="entry name" value="His_kinase"/>
    <property type="match status" value="1"/>
</dbReference>
<comment type="subcellular location">
    <subcellularLocation>
        <location evidence="2">Cell membrane</location>
        <topology evidence="2">Multi-pass membrane protein</topology>
    </subcellularLocation>
</comment>
<dbReference type="InterPro" id="IPR010559">
    <property type="entry name" value="Sig_transdc_His_kin_internal"/>
</dbReference>
<evidence type="ECO:0000256" key="13">
    <source>
        <dbReference type="ARBA" id="ARBA00023136"/>
    </source>
</evidence>
<keyword evidence="12" id="KW-0902">Two-component regulatory system</keyword>
<keyword evidence="4" id="KW-1003">Cell membrane</keyword>
<evidence type="ECO:0000313" key="16">
    <source>
        <dbReference type="EMBL" id="MEK8130359.1"/>
    </source>
</evidence>
<dbReference type="InterPro" id="IPR033479">
    <property type="entry name" value="dCache_1"/>
</dbReference>
<dbReference type="InterPro" id="IPR004358">
    <property type="entry name" value="Sig_transdc_His_kin-like_C"/>
</dbReference>
<dbReference type="EC" id="2.7.13.3" evidence="3"/>
<protein>
    <recommendedName>
        <fullName evidence="3">histidine kinase</fullName>
        <ecNumber evidence="3">2.7.13.3</ecNumber>
    </recommendedName>
</protein>
<keyword evidence="7 14" id="KW-0812">Transmembrane</keyword>
<keyword evidence="17" id="KW-1185">Reference proteome</keyword>
<proteinExistence type="predicted"/>
<feature type="transmembrane region" description="Helical" evidence="14">
    <location>
        <begin position="12"/>
        <end position="31"/>
    </location>
</feature>
<dbReference type="Pfam" id="PF02518">
    <property type="entry name" value="HATPase_c"/>
    <property type="match status" value="1"/>
</dbReference>
<keyword evidence="13 14" id="KW-0472">Membrane</keyword>
<keyword evidence="6 16" id="KW-0808">Transferase</keyword>
<dbReference type="PANTHER" id="PTHR34220">
    <property type="entry name" value="SENSOR HISTIDINE KINASE YPDA"/>
    <property type="match status" value="1"/>
</dbReference>
<dbReference type="SUPFAM" id="SSF158472">
    <property type="entry name" value="HAMP domain-like"/>
    <property type="match status" value="1"/>
</dbReference>